<dbReference type="AlphaFoldDB" id="A0A5C3NM94"/>
<organism evidence="1 2">
    <name type="scientific">Polyporus arcularius HHB13444</name>
    <dbReference type="NCBI Taxonomy" id="1314778"/>
    <lineage>
        <taxon>Eukaryota</taxon>
        <taxon>Fungi</taxon>
        <taxon>Dikarya</taxon>
        <taxon>Basidiomycota</taxon>
        <taxon>Agaricomycotina</taxon>
        <taxon>Agaricomycetes</taxon>
        <taxon>Polyporales</taxon>
        <taxon>Polyporaceae</taxon>
        <taxon>Polyporus</taxon>
    </lineage>
</organism>
<gene>
    <name evidence="1" type="ORF">K466DRAFT_507406</name>
</gene>
<evidence type="ECO:0008006" key="3">
    <source>
        <dbReference type="Google" id="ProtNLM"/>
    </source>
</evidence>
<evidence type="ECO:0000313" key="2">
    <source>
        <dbReference type="Proteomes" id="UP000308197"/>
    </source>
</evidence>
<accession>A0A5C3NM94</accession>
<sequence length="102" mass="11658">MTEIGRILHLDCRTVARNLKIVQETGDFYYHAPRPGRPRLLTPRDLRHAEVALANGSARDATDLQRQLFPNVSARTVRRRLCVIGLHGRVHRAKLYLSALHI</sequence>
<feature type="non-terminal residue" evidence="1">
    <location>
        <position position="102"/>
    </location>
</feature>
<dbReference type="EMBL" id="ML212595">
    <property type="protein sequence ID" value="TFK78355.1"/>
    <property type="molecule type" value="Genomic_DNA"/>
</dbReference>
<evidence type="ECO:0000313" key="1">
    <source>
        <dbReference type="EMBL" id="TFK78355.1"/>
    </source>
</evidence>
<reference evidence="1 2" key="1">
    <citation type="journal article" date="2019" name="Nat. Ecol. Evol.">
        <title>Megaphylogeny resolves global patterns of mushroom evolution.</title>
        <authorList>
            <person name="Varga T."/>
            <person name="Krizsan K."/>
            <person name="Foldi C."/>
            <person name="Dima B."/>
            <person name="Sanchez-Garcia M."/>
            <person name="Sanchez-Ramirez S."/>
            <person name="Szollosi G.J."/>
            <person name="Szarkandi J.G."/>
            <person name="Papp V."/>
            <person name="Albert L."/>
            <person name="Andreopoulos W."/>
            <person name="Angelini C."/>
            <person name="Antonin V."/>
            <person name="Barry K.W."/>
            <person name="Bougher N.L."/>
            <person name="Buchanan P."/>
            <person name="Buyck B."/>
            <person name="Bense V."/>
            <person name="Catcheside P."/>
            <person name="Chovatia M."/>
            <person name="Cooper J."/>
            <person name="Damon W."/>
            <person name="Desjardin D."/>
            <person name="Finy P."/>
            <person name="Geml J."/>
            <person name="Haridas S."/>
            <person name="Hughes K."/>
            <person name="Justo A."/>
            <person name="Karasinski D."/>
            <person name="Kautmanova I."/>
            <person name="Kiss B."/>
            <person name="Kocsube S."/>
            <person name="Kotiranta H."/>
            <person name="LaButti K.M."/>
            <person name="Lechner B.E."/>
            <person name="Liimatainen K."/>
            <person name="Lipzen A."/>
            <person name="Lukacs Z."/>
            <person name="Mihaltcheva S."/>
            <person name="Morgado L.N."/>
            <person name="Niskanen T."/>
            <person name="Noordeloos M.E."/>
            <person name="Ohm R.A."/>
            <person name="Ortiz-Santana B."/>
            <person name="Ovrebo C."/>
            <person name="Racz N."/>
            <person name="Riley R."/>
            <person name="Savchenko A."/>
            <person name="Shiryaev A."/>
            <person name="Soop K."/>
            <person name="Spirin V."/>
            <person name="Szebenyi C."/>
            <person name="Tomsovsky M."/>
            <person name="Tulloss R.E."/>
            <person name="Uehling J."/>
            <person name="Grigoriev I.V."/>
            <person name="Vagvolgyi C."/>
            <person name="Papp T."/>
            <person name="Martin F.M."/>
            <person name="Miettinen O."/>
            <person name="Hibbett D.S."/>
            <person name="Nagy L.G."/>
        </authorList>
    </citation>
    <scope>NUCLEOTIDE SEQUENCE [LARGE SCALE GENOMIC DNA]</scope>
    <source>
        <strain evidence="1 2">HHB13444</strain>
    </source>
</reference>
<dbReference type="SUPFAM" id="SSF46689">
    <property type="entry name" value="Homeodomain-like"/>
    <property type="match status" value="1"/>
</dbReference>
<name>A0A5C3NM94_9APHY</name>
<proteinExistence type="predicted"/>
<protein>
    <recommendedName>
        <fullName evidence="3">Transposase Tc1-like domain-containing protein</fullName>
    </recommendedName>
</protein>
<keyword evidence="2" id="KW-1185">Reference proteome</keyword>
<dbReference type="InterPro" id="IPR009057">
    <property type="entry name" value="Homeodomain-like_sf"/>
</dbReference>
<dbReference type="STRING" id="1314778.A0A5C3NM94"/>
<dbReference type="Proteomes" id="UP000308197">
    <property type="component" value="Unassembled WGS sequence"/>
</dbReference>
<dbReference type="InParanoid" id="A0A5C3NM94"/>